<evidence type="ECO:0000256" key="1">
    <source>
        <dbReference type="SAM" id="MobiDB-lite"/>
    </source>
</evidence>
<comment type="caution">
    <text evidence="2">The sequence shown here is derived from an EMBL/GenBank/DDBJ whole genome shotgun (WGS) entry which is preliminary data.</text>
</comment>
<name>A0A0F9T721_9ZZZZ</name>
<accession>A0A0F9T721</accession>
<proteinExistence type="predicted"/>
<gene>
    <name evidence="2" type="ORF">LCGC14_0363690</name>
</gene>
<protein>
    <submittedName>
        <fullName evidence="2">Uncharacterized protein</fullName>
    </submittedName>
</protein>
<dbReference type="AlphaFoldDB" id="A0A0F9T721"/>
<dbReference type="EMBL" id="LAZR01000285">
    <property type="protein sequence ID" value="KKN77030.1"/>
    <property type="molecule type" value="Genomic_DNA"/>
</dbReference>
<sequence length="239" mass="26151">MPAVWNDDDFTEGGLASVIEFIGKMTGLDEDVEGQYGDQIELHFEDVEIVEAGDGVTLDEGRLTSWVSQSNKKNSTNGRMFADWIEFAKAHDMGPLPSCFFGVLMRYKKATYEFGQDMNPGRAFIPVEVIEEGGKKTKAKKSGAKASAKPAKSDPPPAEEDDDEGNGVPEVLVEAIHKTIGEDGATQEMIRRVIKQKAVLRKALAEFGELGALLTAMEDTIDEDEGTYTRVEADEDDPV</sequence>
<evidence type="ECO:0000313" key="2">
    <source>
        <dbReference type="EMBL" id="KKN77030.1"/>
    </source>
</evidence>
<feature type="region of interest" description="Disordered" evidence="1">
    <location>
        <begin position="135"/>
        <end position="166"/>
    </location>
</feature>
<reference evidence="2" key="1">
    <citation type="journal article" date="2015" name="Nature">
        <title>Complex archaea that bridge the gap between prokaryotes and eukaryotes.</title>
        <authorList>
            <person name="Spang A."/>
            <person name="Saw J.H."/>
            <person name="Jorgensen S.L."/>
            <person name="Zaremba-Niedzwiedzka K."/>
            <person name="Martijn J."/>
            <person name="Lind A.E."/>
            <person name="van Eijk R."/>
            <person name="Schleper C."/>
            <person name="Guy L."/>
            <person name="Ettema T.J."/>
        </authorList>
    </citation>
    <scope>NUCLEOTIDE SEQUENCE</scope>
</reference>
<organism evidence="2">
    <name type="scientific">marine sediment metagenome</name>
    <dbReference type="NCBI Taxonomy" id="412755"/>
    <lineage>
        <taxon>unclassified sequences</taxon>
        <taxon>metagenomes</taxon>
        <taxon>ecological metagenomes</taxon>
    </lineage>
</organism>